<dbReference type="AlphaFoldDB" id="A0A2P7BVT8"/>
<sequence length="167" mass="18691">MPILSTTSSALPDPHILTIEQKAGLALRTYDADQLRHVFPLQERTTATPWGDGQTKSYRGPLLKDILARSDIAGARTFEISAFNGFISIITGEEIDAYSPIVAIEQECDEEDRTNGLCKASQTYRPLTIEDGGPFYLIWRLKDLPSTYVFGRKSIWVWFVVAVRPSP</sequence>
<dbReference type="EMBL" id="PGGO01000001">
    <property type="protein sequence ID" value="PSH70587.1"/>
    <property type="molecule type" value="Genomic_DNA"/>
</dbReference>
<evidence type="ECO:0000313" key="1">
    <source>
        <dbReference type="EMBL" id="PSH70587.1"/>
    </source>
</evidence>
<comment type="caution">
    <text evidence="1">The sequence shown here is derived from an EMBL/GenBank/DDBJ whole genome shotgun (WGS) entry which is preliminary data.</text>
</comment>
<organism evidence="1 2">
    <name type="scientific">Phyllobacterium brassicacearum</name>
    <dbReference type="NCBI Taxonomy" id="314235"/>
    <lineage>
        <taxon>Bacteria</taxon>
        <taxon>Pseudomonadati</taxon>
        <taxon>Pseudomonadota</taxon>
        <taxon>Alphaproteobacteria</taxon>
        <taxon>Hyphomicrobiales</taxon>
        <taxon>Phyllobacteriaceae</taxon>
        <taxon>Phyllobacterium</taxon>
    </lineage>
</organism>
<keyword evidence="2" id="KW-1185">Reference proteome</keyword>
<dbReference type="Proteomes" id="UP000241444">
    <property type="component" value="Unassembled WGS sequence"/>
</dbReference>
<proteinExistence type="predicted"/>
<gene>
    <name evidence="1" type="ORF">CU102_00560</name>
</gene>
<protein>
    <submittedName>
        <fullName evidence="1">Uncharacterized protein</fullName>
    </submittedName>
</protein>
<name>A0A2P7BVT8_9HYPH</name>
<reference evidence="2" key="1">
    <citation type="submission" date="2017-11" db="EMBL/GenBank/DDBJ databases">
        <authorList>
            <person name="Kuznetsova I."/>
            <person name="Sazanova A."/>
            <person name="Chirak E."/>
            <person name="Safronova V."/>
            <person name="Willems A."/>
        </authorList>
    </citation>
    <scope>NUCLEOTIDE SEQUENCE [LARGE SCALE GENOMIC DNA]</scope>
    <source>
        <strain evidence="2">STM 196</strain>
    </source>
</reference>
<accession>A0A2P7BVT8</accession>
<evidence type="ECO:0000313" key="2">
    <source>
        <dbReference type="Proteomes" id="UP000241444"/>
    </source>
</evidence>